<dbReference type="InterPro" id="IPR009075">
    <property type="entry name" value="AcylCo_DH/oxidase_C"/>
</dbReference>
<keyword evidence="11" id="KW-1185">Reference proteome</keyword>
<keyword evidence="4 6" id="KW-0274">FAD</keyword>
<evidence type="ECO:0000313" key="10">
    <source>
        <dbReference type="EMBL" id="MFB8753787.1"/>
    </source>
</evidence>
<sequence>MSTTNLTVADVPDTRPTPAQRAFRAEVRALLRSPVVQEEVGRIRRLPPGNEPGLLETYRLLGERGWLAPSWPERYGGRGLGHHEAAVVTEEMILAGVPDDAHVLSVDIVGRFVLDSGTDAQRARLLPALARGEQIATVLFTEPQAGSDLGRMTTRAEPDGDGAWRLYGTKVFNQKSGFADTALCAAVTVPGPMPGIGLFLLPLRSPGVTIRTLSNLTDDAFCEISIDGVRLTRDDVLGEVDDGWRMISELLVLERTGIDFHAKIRHWLDSAADAVPEDLRDRYAELDARLSAGHALAWRMVTELDAGRADPVLAAMSKWYVTEQAREVARFCLELRGREGLLTNQDRDAPDLGRVERALRYAPTLTLASGTSEVMLRTIATSHLEML</sequence>
<feature type="domain" description="Acyl-CoA dehydrogenase/oxidase C-terminal" evidence="7">
    <location>
        <begin position="278"/>
        <end position="382"/>
    </location>
</feature>
<organism evidence="10 11">
    <name type="scientific">Streptomyces parvulus</name>
    <dbReference type="NCBI Taxonomy" id="146923"/>
    <lineage>
        <taxon>Bacteria</taxon>
        <taxon>Bacillati</taxon>
        <taxon>Actinomycetota</taxon>
        <taxon>Actinomycetes</taxon>
        <taxon>Kitasatosporales</taxon>
        <taxon>Streptomycetaceae</taxon>
        <taxon>Streptomyces</taxon>
    </lineage>
</organism>
<dbReference type="SUPFAM" id="SSF56645">
    <property type="entry name" value="Acyl-CoA dehydrogenase NM domain-like"/>
    <property type="match status" value="1"/>
</dbReference>
<dbReference type="InterPro" id="IPR046373">
    <property type="entry name" value="Acyl-CoA_Oxase/DH_mid-dom_sf"/>
</dbReference>
<dbReference type="PANTHER" id="PTHR43292:SF3">
    <property type="entry name" value="ACYL-COA DEHYDROGENASE FADE29"/>
    <property type="match status" value="1"/>
</dbReference>
<comment type="cofactor">
    <cofactor evidence="1 6">
        <name>FAD</name>
        <dbReference type="ChEBI" id="CHEBI:57692"/>
    </cofactor>
</comment>
<dbReference type="InterPro" id="IPR013786">
    <property type="entry name" value="AcylCoA_DH/ox_N"/>
</dbReference>
<comment type="caution">
    <text evidence="10">The sequence shown here is derived from an EMBL/GenBank/DDBJ whole genome shotgun (WGS) entry which is preliminary data.</text>
</comment>
<dbReference type="PANTHER" id="PTHR43292">
    <property type="entry name" value="ACYL-COA DEHYDROGENASE"/>
    <property type="match status" value="1"/>
</dbReference>
<evidence type="ECO:0000313" key="11">
    <source>
        <dbReference type="Proteomes" id="UP001585018"/>
    </source>
</evidence>
<dbReference type="Gene3D" id="1.20.140.10">
    <property type="entry name" value="Butyryl-CoA Dehydrogenase, subunit A, domain 3"/>
    <property type="match status" value="1"/>
</dbReference>
<reference evidence="10 11" key="1">
    <citation type="submission" date="2024-01" db="EMBL/GenBank/DDBJ databases">
        <title>Genome mining of biosynthetic gene clusters to explore secondary metabolites of Streptomyces sp.</title>
        <authorList>
            <person name="Baig A."/>
            <person name="Ajitkumar Shintre N."/>
            <person name="Kumar H."/>
            <person name="Anbarasu A."/>
            <person name="Ramaiah S."/>
        </authorList>
    </citation>
    <scope>NUCLEOTIDE SEQUENCE [LARGE SCALE GENOMIC DNA]</scope>
    <source>
        <strain evidence="10 11">A03</strain>
    </source>
</reference>
<dbReference type="Pfam" id="PF02770">
    <property type="entry name" value="Acyl-CoA_dh_M"/>
    <property type="match status" value="1"/>
</dbReference>
<protein>
    <submittedName>
        <fullName evidence="10">Acyl-CoA dehydrogenase family protein</fullName>
    </submittedName>
</protein>
<proteinExistence type="inferred from homology"/>
<evidence type="ECO:0000256" key="1">
    <source>
        <dbReference type="ARBA" id="ARBA00001974"/>
    </source>
</evidence>
<dbReference type="InterPro" id="IPR006091">
    <property type="entry name" value="Acyl-CoA_Oxase/DH_mid-dom"/>
</dbReference>
<feature type="domain" description="Acyl-CoA oxidase/dehydrogenase middle" evidence="8">
    <location>
        <begin position="139"/>
        <end position="228"/>
    </location>
</feature>
<dbReference type="Gene3D" id="1.10.540.10">
    <property type="entry name" value="Acyl-CoA dehydrogenase/oxidase, N-terminal domain"/>
    <property type="match status" value="1"/>
</dbReference>
<keyword evidence="5 6" id="KW-0560">Oxidoreductase</keyword>
<dbReference type="Proteomes" id="UP001585018">
    <property type="component" value="Unassembled WGS sequence"/>
</dbReference>
<evidence type="ECO:0000256" key="6">
    <source>
        <dbReference type="RuleBase" id="RU362125"/>
    </source>
</evidence>
<dbReference type="RefSeq" id="WP_161346651.1">
    <property type="nucleotide sequence ID" value="NZ_CBDREU010000032.1"/>
</dbReference>
<dbReference type="InterPro" id="IPR052161">
    <property type="entry name" value="Mycobact_Acyl-CoA_DH"/>
</dbReference>
<name>A0ABV5DMM3_9ACTN</name>
<evidence type="ECO:0000259" key="8">
    <source>
        <dbReference type="Pfam" id="PF02770"/>
    </source>
</evidence>
<evidence type="ECO:0000259" key="7">
    <source>
        <dbReference type="Pfam" id="PF00441"/>
    </source>
</evidence>
<gene>
    <name evidence="10" type="ORF">VSS30_33755</name>
</gene>
<evidence type="ECO:0000256" key="4">
    <source>
        <dbReference type="ARBA" id="ARBA00022827"/>
    </source>
</evidence>
<evidence type="ECO:0000256" key="3">
    <source>
        <dbReference type="ARBA" id="ARBA00022630"/>
    </source>
</evidence>
<dbReference type="InterPro" id="IPR009100">
    <property type="entry name" value="AcylCoA_DH/oxidase_NM_dom_sf"/>
</dbReference>
<feature type="domain" description="Acyl-CoA dehydrogenase/oxidase N-terminal" evidence="9">
    <location>
        <begin position="17"/>
        <end position="133"/>
    </location>
</feature>
<keyword evidence="3 6" id="KW-0285">Flavoprotein</keyword>
<evidence type="ECO:0000259" key="9">
    <source>
        <dbReference type="Pfam" id="PF02771"/>
    </source>
</evidence>
<dbReference type="InterPro" id="IPR036250">
    <property type="entry name" value="AcylCo_DH-like_C"/>
</dbReference>
<dbReference type="Pfam" id="PF00441">
    <property type="entry name" value="Acyl-CoA_dh_1"/>
    <property type="match status" value="1"/>
</dbReference>
<comment type="similarity">
    <text evidence="2 6">Belongs to the acyl-CoA dehydrogenase family.</text>
</comment>
<dbReference type="EMBL" id="JAYMRR010000031">
    <property type="protein sequence ID" value="MFB8753787.1"/>
    <property type="molecule type" value="Genomic_DNA"/>
</dbReference>
<evidence type="ECO:0000256" key="5">
    <source>
        <dbReference type="ARBA" id="ARBA00023002"/>
    </source>
</evidence>
<dbReference type="Gene3D" id="2.40.110.10">
    <property type="entry name" value="Butyryl-CoA Dehydrogenase, subunit A, domain 2"/>
    <property type="match status" value="1"/>
</dbReference>
<accession>A0ABV5DMM3</accession>
<dbReference type="InterPro" id="IPR037069">
    <property type="entry name" value="AcylCoA_DH/ox_N_sf"/>
</dbReference>
<dbReference type="SUPFAM" id="SSF47203">
    <property type="entry name" value="Acyl-CoA dehydrogenase C-terminal domain-like"/>
    <property type="match status" value="1"/>
</dbReference>
<dbReference type="Pfam" id="PF02771">
    <property type="entry name" value="Acyl-CoA_dh_N"/>
    <property type="match status" value="1"/>
</dbReference>
<evidence type="ECO:0000256" key="2">
    <source>
        <dbReference type="ARBA" id="ARBA00009347"/>
    </source>
</evidence>